<dbReference type="OrthoDB" id="297496at2759"/>
<dbReference type="Proteomes" id="UP000005239">
    <property type="component" value="Unassembled WGS sequence"/>
</dbReference>
<evidence type="ECO:0000313" key="11">
    <source>
        <dbReference type="EnsemblMetazoa" id="PPA05272.1"/>
    </source>
</evidence>
<gene>
    <name evidence="11" type="primary">WBGene00094826</name>
</gene>
<keyword evidence="5 8" id="KW-0406">Ion transport</keyword>
<dbReference type="AlphaFoldDB" id="A0A2A6B9Z7"/>
<dbReference type="Gene3D" id="1.10.287.70">
    <property type="match status" value="1"/>
</dbReference>
<feature type="transmembrane region" description="Helical" evidence="10">
    <location>
        <begin position="319"/>
        <end position="339"/>
    </location>
</feature>
<evidence type="ECO:0000256" key="8">
    <source>
        <dbReference type="RuleBase" id="RU003857"/>
    </source>
</evidence>
<name>A0A2A6B9Z7_PRIPA</name>
<dbReference type="GO" id="GO:0005886">
    <property type="term" value="C:plasma membrane"/>
    <property type="evidence" value="ECO:0000318"/>
    <property type="project" value="GO_Central"/>
</dbReference>
<feature type="region of interest" description="Disordered" evidence="9">
    <location>
        <begin position="685"/>
        <end position="706"/>
    </location>
</feature>
<reference evidence="12" key="1">
    <citation type="journal article" date="2008" name="Nat. Genet.">
        <title>The Pristionchus pacificus genome provides a unique perspective on nematode lifestyle and parasitism.</title>
        <authorList>
            <person name="Dieterich C."/>
            <person name="Clifton S.W."/>
            <person name="Schuster L.N."/>
            <person name="Chinwalla A."/>
            <person name="Delehaunty K."/>
            <person name="Dinkelacker I."/>
            <person name="Fulton L."/>
            <person name="Fulton R."/>
            <person name="Godfrey J."/>
            <person name="Minx P."/>
            <person name="Mitreva M."/>
            <person name="Roeseler W."/>
            <person name="Tian H."/>
            <person name="Witte H."/>
            <person name="Yang S.P."/>
            <person name="Wilson R.K."/>
            <person name="Sommer R.J."/>
        </authorList>
    </citation>
    <scope>NUCLEOTIDE SEQUENCE [LARGE SCALE GENOMIC DNA]</scope>
    <source>
        <strain evidence="12">PS312</strain>
    </source>
</reference>
<proteinExistence type="inferred from homology"/>
<organism evidence="11 12">
    <name type="scientific">Pristionchus pacificus</name>
    <name type="common">Parasitic nematode worm</name>
    <dbReference type="NCBI Taxonomy" id="54126"/>
    <lineage>
        <taxon>Eukaryota</taxon>
        <taxon>Metazoa</taxon>
        <taxon>Ecdysozoa</taxon>
        <taxon>Nematoda</taxon>
        <taxon>Chromadorea</taxon>
        <taxon>Rhabditida</taxon>
        <taxon>Rhabditina</taxon>
        <taxon>Diplogasteromorpha</taxon>
        <taxon>Diplogasteroidea</taxon>
        <taxon>Neodiplogasteridae</taxon>
        <taxon>Pristionchus</taxon>
    </lineage>
</organism>
<feature type="transmembrane region" description="Helical" evidence="10">
    <location>
        <begin position="345"/>
        <end position="367"/>
    </location>
</feature>
<evidence type="ECO:0000313" key="12">
    <source>
        <dbReference type="Proteomes" id="UP000005239"/>
    </source>
</evidence>
<dbReference type="EnsemblMetazoa" id="PPA05272.1">
    <property type="protein sequence ID" value="PPA05272.1"/>
    <property type="gene ID" value="WBGene00094826"/>
</dbReference>
<feature type="compositionally biased region" description="Basic and acidic residues" evidence="9">
    <location>
        <begin position="13"/>
        <end position="23"/>
    </location>
</feature>
<dbReference type="Pfam" id="PF07885">
    <property type="entry name" value="Ion_trans_2"/>
    <property type="match status" value="2"/>
</dbReference>
<evidence type="ECO:0000256" key="5">
    <source>
        <dbReference type="ARBA" id="ARBA00023065"/>
    </source>
</evidence>
<dbReference type="PRINTS" id="PR01333">
    <property type="entry name" value="2POREKCHANEL"/>
</dbReference>
<evidence type="ECO:0000256" key="1">
    <source>
        <dbReference type="ARBA" id="ARBA00004141"/>
    </source>
</evidence>
<dbReference type="PANTHER" id="PTHR11003:SF86">
    <property type="entry name" value="POTASSIUM CHANNEL DOMAIN-CONTAINING PROTEIN"/>
    <property type="match status" value="1"/>
</dbReference>
<feature type="transmembrane region" description="Helical" evidence="10">
    <location>
        <begin position="290"/>
        <end position="312"/>
    </location>
</feature>
<dbReference type="GO" id="GO:0022841">
    <property type="term" value="F:potassium ion leak channel activity"/>
    <property type="evidence" value="ECO:0000318"/>
    <property type="project" value="GO_Central"/>
</dbReference>
<keyword evidence="3 8" id="KW-0812">Transmembrane</keyword>
<feature type="transmembrane region" description="Helical" evidence="10">
    <location>
        <begin position="114"/>
        <end position="134"/>
    </location>
</feature>
<dbReference type="GO" id="GO:0015271">
    <property type="term" value="F:outward rectifier potassium channel activity"/>
    <property type="evidence" value="ECO:0000318"/>
    <property type="project" value="GO_Central"/>
</dbReference>
<keyword evidence="4 10" id="KW-1133">Transmembrane helix</keyword>
<evidence type="ECO:0000256" key="4">
    <source>
        <dbReference type="ARBA" id="ARBA00022989"/>
    </source>
</evidence>
<evidence type="ECO:0000256" key="6">
    <source>
        <dbReference type="ARBA" id="ARBA00023136"/>
    </source>
</evidence>
<dbReference type="PANTHER" id="PTHR11003">
    <property type="entry name" value="POTASSIUM CHANNEL, SUBFAMILY K"/>
    <property type="match status" value="1"/>
</dbReference>
<evidence type="ECO:0000256" key="10">
    <source>
        <dbReference type="SAM" id="Phobius"/>
    </source>
</evidence>
<dbReference type="SUPFAM" id="SSF81324">
    <property type="entry name" value="Voltage-gated potassium channels"/>
    <property type="match status" value="2"/>
</dbReference>
<comment type="subcellular location">
    <subcellularLocation>
        <location evidence="1">Membrane</location>
        <topology evidence="1">Multi-pass membrane protein</topology>
    </subcellularLocation>
</comment>
<evidence type="ECO:0000256" key="3">
    <source>
        <dbReference type="ARBA" id="ARBA00022692"/>
    </source>
</evidence>
<feature type="compositionally biased region" description="Basic and acidic residues" evidence="9">
    <location>
        <begin position="685"/>
        <end position="700"/>
    </location>
</feature>
<feature type="transmembrane region" description="Helical" evidence="10">
    <location>
        <begin position="194"/>
        <end position="213"/>
    </location>
</feature>
<comment type="similarity">
    <text evidence="8">Belongs to the two pore domain potassium channel (TC 1.A.1.8) family.</text>
</comment>
<dbReference type="GO" id="GO:0071805">
    <property type="term" value="P:potassium ion transmembrane transport"/>
    <property type="evidence" value="ECO:0000318"/>
    <property type="project" value="GO_Central"/>
</dbReference>
<keyword evidence="7 8" id="KW-0407">Ion channel</keyword>
<protein>
    <submittedName>
        <fullName evidence="11">Twk-31</fullName>
    </submittedName>
</protein>
<accession>A0A8R1Y7P4</accession>
<dbReference type="InterPro" id="IPR013099">
    <property type="entry name" value="K_chnl_dom"/>
</dbReference>
<keyword evidence="6 10" id="KW-0472">Membrane</keyword>
<keyword evidence="2 8" id="KW-0813">Transport</keyword>
<dbReference type="InterPro" id="IPR003280">
    <property type="entry name" value="2pore_dom_K_chnl"/>
</dbReference>
<sequence>MFFPHKCPSPTPLKERTSRDPLDPTKYDNWRPLSALSFSTYSRALDRSTASISAIQTVEEAPSRKSVMFAAGSRHRDSCASIASRLTGSIASRAPEGKLAKAKYYYDRWGCRKFVPVLLLIIYSFAGAAMFFYIEHDNELIELDKERIRLEDIRNKTLMKIKASRSLTQMRDYLAEHERNFDKERLMPGLPWDFWGALFFVGTLYTTIGYGNIFPRTALGKAMSVVYAIVGIPLVLAILSQCGRAMTNKLTDWWTKRQAELQKKNKIADPEAGGTVKDDQELEEIESRTIPVWLALGLCLVWVSGCAGLFLIWEYEWSYFDSLYFFCISLSTIGLGDVVPREPHMLIIMFWLVIIGLCIVSMLLSVIQIKMEEYLYNFMIRMQKKYKEALEDGRCETADNLLHHVLDEQPWFMRNLAPMLLNEKQQQKIEQQAETYERVSREWNNKTVQCDFGPTFETANACAQACEQAVSVACDPISASIKSIRRGVEMPTQWSEQSISPPSLIIPAPPLVTRDDDDDSISDAPSLPYDSERVIEKAFGTEGSLSLMTSASLAAKKRSRMGNQCAQTDIAQFQIDEILLRLHSIQQASKPTDVAAHKRATSVMERSVETTASILEMMIGEKNDMGTQYDRAAETALMDESVLTDVLQVLKATAAVQCGAAGSERRVRRGVLSDLPDRLGFTCDRNDASARANDDSHTDVAEPSPLKRKPTIVCEAEVSTHIAEAMTSGVDESPPLGRSDSLQSLCGSIGQPAVECQEVVVQTDDSYLKIARRLDQYRSNKTQFLPVCAAEPLSPNSAAAAASSSAERSQRNFYVDPSSRRRSSRAFSFRKKKEAWNHASAQTSMDPDRLTAELNGEVERARSSSPSSCDDHLLFVDDKMRKAALKRKASLPAGIPRGRVAEFVQAHEKGNPNPGVEAENLRRAVTIIRQHSLGVGCD</sequence>
<evidence type="ECO:0000256" key="7">
    <source>
        <dbReference type="ARBA" id="ARBA00023303"/>
    </source>
</evidence>
<reference evidence="11" key="2">
    <citation type="submission" date="2022-06" db="UniProtKB">
        <authorList>
            <consortium name="EnsemblMetazoa"/>
        </authorList>
    </citation>
    <scope>IDENTIFICATION</scope>
    <source>
        <strain evidence="11">PS312</strain>
    </source>
</reference>
<feature type="region of interest" description="Disordered" evidence="9">
    <location>
        <begin position="1"/>
        <end position="23"/>
    </location>
</feature>
<accession>A0A2A6B9Z7</accession>
<evidence type="ECO:0000256" key="2">
    <source>
        <dbReference type="ARBA" id="ARBA00022448"/>
    </source>
</evidence>
<keyword evidence="12" id="KW-1185">Reference proteome</keyword>
<evidence type="ECO:0000256" key="9">
    <source>
        <dbReference type="SAM" id="MobiDB-lite"/>
    </source>
</evidence>